<evidence type="ECO:0000313" key="2">
    <source>
        <dbReference type="Proteomes" id="UP001158066"/>
    </source>
</evidence>
<dbReference type="AlphaFoldDB" id="A0AA46AJ59"/>
<sequence length="452" mass="53847">MKKMLIVYQLRAREFDNALLLKTIFENNGYIVSIKNDADTFCLFEKFDFIIWPCMYDNNQFDTLSYRFNSCGVPSISMRYEQIFTKHDEDTGVMAPKGKAQDIPTMNWGIADYNYCKMNGVPDKNLSVTGFITLDYLRPEFSGFWYNRDDIADRYNLSKDKKWLLFISSFALADNVEVAKTLYTYQEGEDAISISDLNTRSRKEILEWLENLILDDKSYNIIYRPHPAEKSDINLFSDLKKKYPNNFHVIPELNIKQWILTTDIITTWVSTSITECYVAKKHCLVLRPEPYPQKYDIVLYKDGKFITNYDEFKLEIENSSKQKDFKENFPISSDILNRYYDISDTPTYLRIVNEVEKHINDNPENEINRAQWLIKRWKYLIFKGYILKIYLKRIYQFTHKNFHFSIRDARLRKKYAIQTWEDEAVNKAFNKNDEENKLKKLKSMVNMYGNIK</sequence>
<organism evidence="1 2">
    <name type="scientific">Anoxynatronum buryatiense</name>
    <dbReference type="NCBI Taxonomy" id="489973"/>
    <lineage>
        <taxon>Bacteria</taxon>
        <taxon>Bacillati</taxon>
        <taxon>Bacillota</taxon>
        <taxon>Clostridia</taxon>
        <taxon>Eubacteriales</taxon>
        <taxon>Clostridiaceae</taxon>
        <taxon>Anoxynatronum</taxon>
    </lineage>
</organism>
<name>A0AA46AJ59_9CLOT</name>
<dbReference type="Proteomes" id="UP001158066">
    <property type="component" value="Unassembled WGS sequence"/>
</dbReference>
<reference evidence="1" key="1">
    <citation type="submission" date="2017-05" db="EMBL/GenBank/DDBJ databases">
        <authorList>
            <person name="Varghese N."/>
            <person name="Submissions S."/>
        </authorList>
    </citation>
    <scope>NUCLEOTIDE SEQUENCE</scope>
    <source>
        <strain evidence="1">Su22</strain>
    </source>
</reference>
<comment type="caution">
    <text evidence="1">The sequence shown here is derived from an EMBL/GenBank/DDBJ whole genome shotgun (WGS) entry which is preliminary data.</text>
</comment>
<dbReference type="InterPro" id="IPR030906">
    <property type="entry name" value="Surf_polysacc"/>
</dbReference>
<gene>
    <name evidence="1" type="ORF">SAMN06296020_106109</name>
</gene>
<dbReference type="RefSeq" id="WP_283409277.1">
    <property type="nucleotide sequence ID" value="NZ_FXUF01000006.1"/>
</dbReference>
<evidence type="ECO:0000313" key="1">
    <source>
        <dbReference type="EMBL" id="SMP56769.1"/>
    </source>
</evidence>
<proteinExistence type="predicted"/>
<accession>A0AA46AJ59</accession>
<keyword evidence="2" id="KW-1185">Reference proteome</keyword>
<dbReference type="NCBIfam" id="TIGR04396">
    <property type="entry name" value="surf_polysacc"/>
    <property type="match status" value="1"/>
</dbReference>
<protein>
    <submittedName>
        <fullName evidence="1">Surface carbohydrate biosynthesis protein</fullName>
    </submittedName>
</protein>
<dbReference type="EMBL" id="FXUF01000006">
    <property type="protein sequence ID" value="SMP56769.1"/>
    <property type="molecule type" value="Genomic_DNA"/>
</dbReference>